<dbReference type="EMBL" id="RRZC01000001">
    <property type="protein sequence ID" value="MBE0402232.1"/>
    <property type="molecule type" value="Genomic_DNA"/>
</dbReference>
<comment type="similarity">
    <text evidence="1">Belongs to the TenA family.</text>
</comment>
<dbReference type="GO" id="GO:0009229">
    <property type="term" value="P:thiamine diphosphate biosynthetic process"/>
    <property type="evidence" value="ECO:0007669"/>
    <property type="project" value="UniProtKB-UniPathway"/>
</dbReference>
<dbReference type="Proteomes" id="UP000754821">
    <property type="component" value="Unassembled WGS sequence"/>
</dbReference>
<dbReference type="GO" id="GO:0009228">
    <property type="term" value="P:thiamine biosynthetic process"/>
    <property type="evidence" value="ECO:0007669"/>
    <property type="project" value="UniProtKB-KW"/>
</dbReference>
<reference evidence="5 8" key="2">
    <citation type="submission" date="2020-07" db="EMBL/GenBank/DDBJ databases">
        <title>Halophilic bacteria isolated from french cheeses.</title>
        <authorList>
            <person name="Kothe C.I."/>
            <person name="Farah-Kraiem B."/>
            <person name="Renault P."/>
            <person name="Dridi B."/>
        </authorList>
    </citation>
    <scope>NUCLEOTIDE SEQUENCE [LARGE SCALE GENOMIC DNA]</scope>
    <source>
        <strain evidence="5 8">FME16</strain>
    </source>
</reference>
<dbReference type="GO" id="GO:0005829">
    <property type="term" value="C:cytosol"/>
    <property type="evidence" value="ECO:0007669"/>
    <property type="project" value="TreeGrafter"/>
</dbReference>
<evidence type="ECO:0000313" key="5">
    <source>
        <dbReference type="EMBL" id="MBE0402232.1"/>
    </source>
</evidence>
<feature type="binding site" evidence="3">
    <location>
        <position position="82"/>
    </location>
    <ligand>
        <name>substrate</name>
    </ligand>
</feature>
<keyword evidence="1" id="KW-0784">Thiamine biosynthesis</keyword>
<comment type="catalytic activity">
    <reaction evidence="1">
        <text>thiamine + H2O = 5-(2-hydroxyethyl)-4-methylthiazole + 4-amino-5-hydroxymethyl-2-methylpyrimidine + H(+)</text>
        <dbReference type="Rhea" id="RHEA:17509"/>
        <dbReference type="ChEBI" id="CHEBI:15377"/>
        <dbReference type="ChEBI" id="CHEBI:15378"/>
        <dbReference type="ChEBI" id="CHEBI:16892"/>
        <dbReference type="ChEBI" id="CHEBI:17957"/>
        <dbReference type="ChEBI" id="CHEBI:18385"/>
        <dbReference type="EC" id="3.5.99.2"/>
    </reaction>
</comment>
<sequence length="214" mass="24932">MDLCHRLREAAQPHWNASVNHRFVDQLLAGEVEDAVFARYLVQDFRFCDSFVRLLGAAVCVADDPEARLTHARQLSVLAGSEYRYFIDSFNALNIPEYQWKTPELTEPTQAFISLMEKACMSQDYAYILVVLVVAEWLYLEWAQRAYDPLPTRAEHRDWIVLHNEPDFVRWVGFLCNELNRVGATRDFAELSQPFIEASQIEQRFFDMAFETVV</sequence>
<name>A0A1R4HPZ6_9GAMM</name>
<dbReference type="OrthoDB" id="3711545at2"/>
<organism evidence="6 7">
    <name type="scientific">Halomonas citrativorans</name>
    <dbReference type="NCBI Taxonomy" id="2742612"/>
    <lineage>
        <taxon>Bacteria</taxon>
        <taxon>Pseudomonadati</taxon>
        <taxon>Pseudomonadota</taxon>
        <taxon>Gammaproteobacteria</taxon>
        <taxon>Oceanospirillales</taxon>
        <taxon>Halomonadaceae</taxon>
        <taxon>Halomonas</taxon>
    </lineage>
</organism>
<dbReference type="PANTHER" id="PTHR43198">
    <property type="entry name" value="BIFUNCTIONAL TH2 PROTEIN"/>
    <property type="match status" value="1"/>
</dbReference>
<dbReference type="PIRSF" id="PIRSF003170">
    <property type="entry name" value="Pet18p"/>
    <property type="match status" value="1"/>
</dbReference>
<gene>
    <name evidence="6" type="ORF">CZ787_01880</name>
    <name evidence="5" type="ORF">EI163_01430</name>
</gene>
<proteinExistence type="inferred from homology"/>
<comment type="caution">
    <text evidence="6">The sequence shown here is derived from an EMBL/GenBank/DDBJ whole genome shotgun (WGS) entry which is preliminary data.</text>
</comment>
<evidence type="ECO:0000256" key="1">
    <source>
        <dbReference type="PIRNR" id="PIRNR003170"/>
    </source>
</evidence>
<dbReference type="PANTHER" id="PTHR43198:SF2">
    <property type="entry name" value="SI:CH1073-67J19.1-RELATED"/>
    <property type="match status" value="1"/>
</dbReference>
<feature type="active site" description="Proton donor" evidence="2">
    <location>
        <position position="202"/>
    </location>
</feature>
<dbReference type="GO" id="GO:0050334">
    <property type="term" value="F:thiaminase activity"/>
    <property type="evidence" value="ECO:0007669"/>
    <property type="project" value="UniProtKB-UniRule"/>
</dbReference>
<evidence type="ECO:0000313" key="8">
    <source>
        <dbReference type="Proteomes" id="UP000754821"/>
    </source>
</evidence>
<feature type="binding site" evidence="3">
    <location>
        <position position="44"/>
    </location>
    <ligand>
        <name>substrate</name>
    </ligand>
</feature>
<keyword evidence="1 6" id="KW-0378">Hydrolase</keyword>
<dbReference type="Pfam" id="PF03070">
    <property type="entry name" value="TENA_THI-4"/>
    <property type="match status" value="1"/>
</dbReference>
<comment type="pathway">
    <text evidence="1">Cofactor biosynthesis; thiamine diphosphate biosynthesis.</text>
</comment>
<protein>
    <recommendedName>
        <fullName evidence="1">Aminopyrimidine aminohydrolase</fullName>
        <ecNumber evidence="1">3.5.99.2</ecNumber>
    </recommendedName>
</protein>
<dbReference type="EC" id="3.5.99.2" evidence="1"/>
<dbReference type="RefSeq" id="WP_087105627.1">
    <property type="nucleotide sequence ID" value="NZ_FUKM01000005.1"/>
</dbReference>
<feature type="binding site" evidence="3">
    <location>
        <position position="136"/>
    </location>
    <ligand>
        <name>substrate</name>
    </ligand>
</feature>
<dbReference type="CDD" id="cd19358">
    <property type="entry name" value="TenA_E_Spr0628-like"/>
    <property type="match status" value="1"/>
</dbReference>
<dbReference type="InterPro" id="IPR050967">
    <property type="entry name" value="Thiamine_Salvage_TenA"/>
</dbReference>
<dbReference type="InterPro" id="IPR016084">
    <property type="entry name" value="Haem_Oase-like_multi-hlx"/>
</dbReference>
<accession>A0A1R4HPZ6</accession>
<evidence type="ECO:0000256" key="3">
    <source>
        <dbReference type="PIRSR" id="PIRSR003170-2"/>
    </source>
</evidence>
<evidence type="ECO:0000256" key="2">
    <source>
        <dbReference type="PIRSR" id="PIRSR003170-1"/>
    </source>
</evidence>
<keyword evidence="8" id="KW-1185">Reference proteome</keyword>
<dbReference type="Proteomes" id="UP000196331">
    <property type="component" value="Unassembled WGS sequence"/>
</dbReference>
<evidence type="ECO:0000313" key="6">
    <source>
        <dbReference type="EMBL" id="SJN09612.1"/>
    </source>
</evidence>
<dbReference type="Gene3D" id="1.20.910.10">
    <property type="entry name" value="Heme oxygenase-like"/>
    <property type="match status" value="1"/>
</dbReference>
<dbReference type="InterPro" id="IPR004305">
    <property type="entry name" value="Thiaminase-2/PQQC"/>
</dbReference>
<comment type="function">
    <text evidence="1">Catalyzes an amino-pyrimidine hydrolysis reaction at the C5' of the pyrimidine moiety of thiamine compounds, a reaction that is part of a thiamine salvage pathway. Thus, catalyzes the conversion of 4-amino-5-aminomethyl-2-methylpyrimidine to 4-amino-5-hydroxymethyl-2-methylpyrimidine (HMP).</text>
</comment>
<dbReference type="UniPathway" id="UPA00060"/>
<evidence type="ECO:0000259" key="4">
    <source>
        <dbReference type="Pfam" id="PF03070"/>
    </source>
</evidence>
<comment type="catalytic activity">
    <reaction evidence="1">
        <text>4-amino-5-aminomethyl-2-methylpyrimidine + H2O = 4-amino-5-hydroxymethyl-2-methylpyrimidine + NH4(+)</text>
        <dbReference type="Rhea" id="RHEA:31799"/>
        <dbReference type="ChEBI" id="CHEBI:15377"/>
        <dbReference type="ChEBI" id="CHEBI:16892"/>
        <dbReference type="ChEBI" id="CHEBI:28938"/>
        <dbReference type="ChEBI" id="CHEBI:63416"/>
        <dbReference type="EC" id="3.5.99.2"/>
    </reaction>
</comment>
<reference evidence="6 7" key="1">
    <citation type="submission" date="2017-02" db="EMBL/GenBank/DDBJ databases">
        <authorList>
            <person name="Dridi B."/>
        </authorList>
    </citation>
    <scope>NUCLEOTIDE SEQUENCE [LARGE SCALE GENOMIC DNA]</scope>
    <source>
        <strain evidence="6 7">JB380</strain>
    </source>
</reference>
<dbReference type="InterPro" id="IPR026285">
    <property type="entry name" value="TenA_E"/>
</dbReference>
<dbReference type="EMBL" id="FUKM01000005">
    <property type="protein sequence ID" value="SJN09612.1"/>
    <property type="molecule type" value="Genomic_DNA"/>
</dbReference>
<dbReference type="AlphaFoldDB" id="A0A1R4HPZ6"/>
<evidence type="ECO:0000313" key="7">
    <source>
        <dbReference type="Proteomes" id="UP000196331"/>
    </source>
</evidence>
<dbReference type="SUPFAM" id="SSF48613">
    <property type="entry name" value="Heme oxygenase-like"/>
    <property type="match status" value="1"/>
</dbReference>
<feature type="domain" description="Thiaminase-2/PQQC" evidence="4">
    <location>
        <begin position="10"/>
        <end position="210"/>
    </location>
</feature>